<feature type="transmembrane region" description="Helical" evidence="2">
    <location>
        <begin position="154"/>
        <end position="177"/>
    </location>
</feature>
<keyword evidence="2" id="KW-0812">Transmembrane</keyword>
<evidence type="ECO:0000256" key="1">
    <source>
        <dbReference type="SAM" id="MobiDB-lite"/>
    </source>
</evidence>
<organism evidence="3 4">
    <name type="scientific">Eggerthella lenta</name>
    <name type="common">Eubacterium lentum</name>
    <dbReference type="NCBI Taxonomy" id="84112"/>
    <lineage>
        <taxon>Bacteria</taxon>
        <taxon>Bacillati</taxon>
        <taxon>Actinomycetota</taxon>
        <taxon>Coriobacteriia</taxon>
        <taxon>Eggerthellales</taxon>
        <taxon>Eggerthellaceae</taxon>
        <taxon>Eggerthella</taxon>
    </lineage>
</organism>
<evidence type="ECO:0000256" key="2">
    <source>
        <dbReference type="SAM" id="Phobius"/>
    </source>
</evidence>
<sequence length="205" mass="19990">MRASETRRARGRAAGAAALLACAVALVGWSANGALASALDQGSGSQGRLAAPVASDAAGGEEGAKDGFARFSAPPDDDGASGEGDAAAADGEDGEEAASDEAVAVSADEVPAVKVTVGPWFARFDAGAVDRARVAAEDALAKKAAAGAGLAKSLFAVVAVMCTAAGAACFILAGSVAPRPVPRGGRAKASSATVRKPVVTRRKEA</sequence>
<protein>
    <submittedName>
        <fullName evidence="3">Uncharacterized protein</fullName>
    </submittedName>
</protein>
<keyword evidence="2" id="KW-1133">Transmembrane helix</keyword>
<gene>
    <name evidence="3" type="ORF">GO726_13555</name>
</gene>
<feature type="compositionally biased region" description="Acidic residues" evidence="1">
    <location>
        <begin position="90"/>
        <end position="99"/>
    </location>
</feature>
<feature type="region of interest" description="Disordered" evidence="1">
    <location>
        <begin position="181"/>
        <end position="205"/>
    </location>
</feature>
<comment type="caution">
    <text evidence="3">The sequence shown here is derived from an EMBL/GenBank/DDBJ whole genome shotgun (WGS) entry which is preliminary data.</text>
</comment>
<reference evidence="3 4" key="1">
    <citation type="submission" date="2019-11" db="EMBL/GenBank/DDBJ databases">
        <title>Whole genome shotgun sequencing (WGS) data from Adlercreutzia equolifaciens ResAG-91, Eggerthella lenta MRI-F36, MRI-F37, MRI-F40, ResAG-49, ResAG-88, ResAG-121, ResAG-145, and Gordonibacter sp. ResAG-5, ResAG-26, ResAG-43, ResAG-50, ResAG-59.</title>
        <authorList>
            <person name="Stoll D.A."/>
            <person name="Danylec N."/>
            <person name="Franz C.M.A.P."/>
            <person name="Huch M."/>
        </authorList>
    </citation>
    <scope>NUCLEOTIDE SEQUENCE [LARGE SCALE GENOMIC DNA]</scope>
    <source>
        <strain evidence="3 4">ResAG-88</strain>
    </source>
</reference>
<dbReference type="AlphaFoldDB" id="A0A844RR92"/>
<dbReference type="RefSeq" id="WP_156997014.1">
    <property type="nucleotide sequence ID" value="NZ_CP089337.1"/>
</dbReference>
<proteinExistence type="predicted"/>
<name>A0A844RR92_EGGLN</name>
<feature type="region of interest" description="Disordered" evidence="1">
    <location>
        <begin position="40"/>
        <end position="103"/>
    </location>
</feature>
<keyword evidence="2" id="KW-0472">Membrane</keyword>
<accession>A0A844RR92</accession>
<dbReference type="Proteomes" id="UP000436429">
    <property type="component" value="Unassembled WGS sequence"/>
</dbReference>
<evidence type="ECO:0000313" key="4">
    <source>
        <dbReference type="Proteomes" id="UP000436429"/>
    </source>
</evidence>
<dbReference type="EMBL" id="WPOM01000041">
    <property type="protein sequence ID" value="MVN34182.1"/>
    <property type="molecule type" value="Genomic_DNA"/>
</dbReference>
<evidence type="ECO:0000313" key="3">
    <source>
        <dbReference type="EMBL" id="MVN34182.1"/>
    </source>
</evidence>